<gene>
    <name evidence="1" type="ORF">P5673_018572</name>
</gene>
<keyword evidence="2" id="KW-1185">Reference proteome</keyword>
<protein>
    <submittedName>
        <fullName evidence="1">Uncharacterized protein</fullName>
    </submittedName>
</protein>
<accession>A0AAD9V2Q2</accession>
<reference evidence="1" key="2">
    <citation type="journal article" date="2023" name="Science">
        <title>Genomic signatures of disease resistance in endangered staghorn corals.</title>
        <authorList>
            <person name="Vollmer S.V."/>
            <person name="Selwyn J.D."/>
            <person name="Despard B.A."/>
            <person name="Roesel C.L."/>
        </authorList>
    </citation>
    <scope>NUCLEOTIDE SEQUENCE</scope>
    <source>
        <strain evidence="1">K2</strain>
    </source>
</reference>
<dbReference type="Proteomes" id="UP001249851">
    <property type="component" value="Unassembled WGS sequence"/>
</dbReference>
<reference evidence="1" key="1">
    <citation type="journal article" date="2023" name="G3 (Bethesda)">
        <title>Whole genome assembly and annotation of the endangered Caribbean coral Acropora cervicornis.</title>
        <authorList>
            <person name="Selwyn J.D."/>
            <person name="Vollmer S.V."/>
        </authorList>
    </citation>
    <scope>NUCLEOTIDE SEQUENCE</scope>
    <source>
        <strain evidence="1">K2</strain>
    </source>
</reference>
<organism evidence="1 2">
    <name type="scientific">Acropora cervicornis</name>
    <name type="common">Staghorn coral</name>
    <dbReference type="NCBI Taxonomy" id="6130"/>
    <lineage>
        <taxon>Eukaryota</taxon>
        <taxon>Metazoa</taxon>
        <taxon>Cnidaria</taxon>
        <taxon>Anthozoa</taxon>
        <taxon>Hexacorallia</taxon>
        <taxon>Scleractinia</taxon>
        <taxon>Astrocoeniina</taxon>
        <taxon>Acroporidae</taxon>
        <taxon>Acropora</taxon>
    </lineage>
</organism>
<name>A0AAD9V2Q2_ACRCE</name>
<evidence type="ECO:0000313" key="1">
    <source>
        <dbReference type="EMBL" id="KAK2558947.1"/>
    </source>
</evidence>
<comment type="caution">
    <text evidence="1">The sequence shown here is derived from an EMBL/GenBank/DDBJ whole genome shotgun (WGS) entry which is preliminary data.</text>
</comment>
<proteinExistence type="predicted"/>
<feature type="non-terminal residue" evidence="1">
    <location>
        <position position="289"/>
    </location>
</feature>
<dbReference type="AlphaFoldDB" id="A0AAD9V2Q2"/>
<dbReference type="EMBL" id="JARQWQ010000042">
    <property type="protein sequence ID" value="KAK2558947.1"/>
    <property type="molecule type" value="Genomic_DNA"/>
</dbReference>
<sequence length="289" mass="33522">EETVTAVNSNLETKLTQLHIYVKKTNLVIEGQNSEAIERHLKTLRTILDTRCNSNLDVASKLQGADVEIGKVRKWIHNHEKEAEINAKKEQLHFKEEIQKMMLQLKADNLILARHVSHRSPNLLSYESWLPPRLAGRSKPYPSLQRKHTEGEIGLPIVTGTNPKAISNFREKLTYCVKALQTLKRLEEVNEATLMTLDKLPGIREDLAIRLWTRRNPIDTKSNERDLERDLGEQRNQKWDRSRKLYQARGQDIHKECLYCGDVSNKASNCQKMTKIEERRATLVQNYCH</sequence>
<evidence type="ECO:0000313" key="2">
    <source>
        <dbReference type="Proteomes" id="UP001249851"/>
    </source>
</evidence>